<evidence type="ECO:0000256" key="4">
    <source>
        <dbReference type="ARBA" id="ARBA00022989"/>
    </source>
</evidence>
<dbReference type="InterPro" id="IPR004307">
    <property type="entry name" value="TspO_MBR"/>
</dbReference>
<reference evidence="7" key="1">
    <citation type="journal article" date="2019" name="MBio">
        <title>Virus Genomes from Deep Sea Sediments Expand the Ocean Megavirome and Support Independent Origins of Viral Gigantism.</title>
        <authorList>
            <person name="Backstrom D."/>
            <person name="Yutin N."/>
            <person name="Jorgensen S.L."/>
            <person name="Dharamshi J."/>
            <person name="Homa F."/>
            <person name="Zaremba-Niedwiedzka K."/>
            <person name="Spang A."/>
            <person name="Wolf Y.I."/>
            <person name="Koonin E.V."/>
            <person name="Ettema T.J."/>
        </authorList>
    </citation>
    <scope>NUCLEOTIDE SEQUENCE</scope>
</reference>
<feature type="transmembrane region" description="Helical" evidence="6">
    <location>
        <begin position="20"/>
        <end position="39"/>
    </location>
</feature>
<dbReference type="InterPro" id="IPR038330">
    <property type="entry name" value="TspO/MBR-related_sf"/>
</dbReference>
<accession>A0A481Z859</accession>
<evidence type="ECO:0000256" key="6">
    <source>
        <dbReference type="SAM" id="Phobius"/>
    </source>
</evidence>
<name>A0A481Z859_9VIRU</name>
<dbReference type="PANTHER" id="PTHR10057">
    <property type="entry name" value="PERIPHERAL-TYPE BENZODIAZEPINE RECEPTOR"/>
    <property type="match status" value="1"/>
</dbReference>
<organism evidence="7">
    <name type="scientific">Pithovirus LCPAC304</name>
    <dbReference type="NCBI Taxonomy" id="2506594"/>
    <lineage>
        <taxon>Viruses</taxon>
        <taxon>Pithoviruses</taxon>
    </lineage>
</organism>
<dbReference type="Pfam" id="PF03073">
    <property type="entry name" value="TspO_MBR"/>
    <property type="match status" value="1"/>
</dbReference>
<keyword evidence="5 6" id="KW-0472">Membrane</keyword>
<dbReference type="GO" id="GO:0033013">
    <property type="term" value="P:tetrapyrrole metabolic process"/>
    <property type="evidence" value="ECO:0007669"/>
    <property type="project" value="UniProtKB-ARBA"/>
</dbReference>
<dbReference type="PANTHER" id="PTHR10057:SF0">
    <property type="entry name" value="TRANSLOCATOR PROTEIN"/>
    <property type="match status" value="1"/>
</dbReference>
<gene>
    <name evidence="7" type="ORF">LCPAC304_02990</name>
</gene>
<evidence type="ECO:0000256" key="3">
    <source>
        <dbReference type="ARBA" id="ARBA00022692"/>
    </source>
</evidence>
<evidence type="ECO:0000256" key="2">
    <source>
        <dbReference type="ARBA" id="ARBA00007524"/>
    </source>
</evidence>
<feature type="transmembrane region" description="Helical" evidence="6">
    <location>
        <begin position="191"/>
        <end position="213"/>
    </location>
</feature>
<dbReference type="EMBL" id="MK500566">
    <property type="protein sequence ID" value="QBK91957.1"/>
    <property type="molecule type" value="Genomic_DNA"/>
</dbReference>
<feature type="transmembrane region" description="Helical" evidence="6">
    <location>
        <begin position="162"/>
        <end position="184"/>
    </location>
</feature>
<proteinExistence type="inferred from homology"/>
<sequence>MYHLVEPWSKSQKLFEDPYFFKVSTGNIYTFLCTFFRACNKSMVDFDFEKIKAEFLGEKWIGYYVLLGFIYLITFYYATVGVNSKWYDELRRPSWDPGLIFIGIIGIAVYALSFWGLYLAFDEVYSNPEENEEIYNFFMVSITITTGILAVWTYLFYIAHQIGAATLFMLAAFVLYFAVVIELLTLNVYAGLLNVTYLLWLGYFFVFSMWIYLENPVQLRGGTF</sequence>
<feature type="transmembrane region" description="Helical" evidence="6">
    <location>
        <begin position="133"/>
        <end position="156"/>
    </location>
</feature>
<evidence type="ECO:0000313" key="7">
    <source>
        <dbReference type="EMBL" id="QBK91957.1"/>
    </source>
</evidence>
<feature type="transmembrane region" description="Helical" evidence="6">
    <location>
        <begin position="60"/>
        <end position="78"/>
    </location>
</feature>
<evidence type="ECO:0000256" key="5">
    <source>
        <dbReference type="ARBA" id="ARBA00023136"/>
    </source>
</evidence>
<keyword evidence="4 6" id="KW-1133">Transmembrane helix</keyword>
<comment type="similarity">
    <text evidence="2">Belongs to the TspO/BZRP family.</text>
</comment>
<protein>
    <submittedName>
        <fullName evidence="7">TspO/MBR family protein</fullName>
    </submittedName>
</protein>
<evidence type="ECO:0000256" key="1">
    <source>
        <dbReference type="ARBA" id="ARBA00004141"/>
    </source>
</evidence>
<keyword evidence="3 6" id="KW-0812">Transmembrane</keyword>
<dbReference type="Gene3D" id="1.20.1260.100">
    <property type="entry name" value="TspO/MBR protein"/>
    <property type="match status" value="1"/>
</dbReference>
<dbReference type="GO" id="GO:0016020">
    <property type="term" value="C:membrane"/>
    <property type="evidence" value="ECO:0007669"/>
    <property type="project" value="UniProtKB-SubCell"/>
</dbReference>
<comment type="subcellular location">
    <subcellularLocation>
        <location evidence="1">Membrane</location>
        <topology evidence="1">Multi-pass membrane protein</topology>
    </subcellularLocation>
</comment>
<feature type="transmembrane region" description="Helical" evidence="6">
    <location>
        <begin position="98"/>
        <end position="121"/>
    </location>
</feature>